<proteinExistence type="predicted"/>
<evidence type="ECO:0000256" key="3">
    <source>
        <dbReference type="ARBA" id="ARBA00022676"/>
    </source>
</evidence>
<organism evidence="8">
    <name type="scientific">marine sediment metagenome</name>
    <dbReference type="NCBI Taxonomy" id="412755"/>
    <lineage>
        <taxon>unclassified sequences</taxon>
        <taxon>metagenomes</taxon>
        <taxon>ecological metagenomes</taxon>
    </lineage>
</organism>
<evidence type="ECO:0000256" key="5">
    <source>
        <dbReference type="ARBA" id="ARBA00023136"/>
    </source>
</evidence>
<comment type="caution">
    <text evidence="8">The sequence shown here is derived from an EMBL/GenBank/DDBJ whole genome shotgun (WGS) entry which is preliminary data.</text>
</comment>
<keyword evidence="6" id="KW-0812">Transmembrane</keyword>
<protein>
    <recommendedName>
        <fullName evidence="7">Glycosyltransferase 2-like domain-containing protein</fullName>
    </recommendedName>
</protein>
<dbReference type="InterPro" id="IPR001173">
    <property type="entry name" value="Glyco_trans_2-like"/>
</dbReference>
<dbReference type="Pfam" id="PF00535">
    <property type="entry name" value="Glycos_transf_2"/>
    <property type="match status" value="1"/>
</dbReference>
<name>X1G9V0_9ZZZZ</name>
<dbReference type="SUPFAM" id="SSF53448">
    <property type="entry name" value="Nucleotide-diphospho-sugar transferases"/>
    <property type="match status" value="1"/>
</dbReference>
<keyword evidence="2" id="KW-1003">Cell membrane</keyword>
<evidence type="ECO:0000313" key="8">
    <source>
        <dbReference type="EMBL" id="GAH53977.1"/>
    </source>
</evidence>
<dbReference type="AlphaFoldDB" id="X1G9V0"/>
<feature type="domain" description="Glycosyltransferase 2-like" evidence="7">
    <location>
        <begin position="12"/>
        <end position="126"/>
    </location>
</feature>
<evidence type="ECO:0000256" key="1">
    <source>
        <dbReference type="ARBA" id="ARBA00004236"/>
    </source>
</evidence>
<feature type="transmembrane region" description="Helical" evidence="6">
    <location>
        <begin position="202"/>
        <end position="223"/>
    </location>
</feature>
<reference evidence="8" key="1">
    <citation type="journal article" date="2014" name="Front. Microbiol.">
        <title>High frequency of phylogenetically diverse reductive dehalogenase-homologous genes in deep subseafloor sedimentary metagenomes.</title>
        <authorList>
            <person name="Kawai M."/>
            <person name="Futagami T."/>
            <person name="Toyoda A."/>
            <person name="Takaki Y."/>
            <person name="Nishi S."/>
            <person name="Hori S."/>
            <person name="Arai W."/>
            <person name="Tsubouchi T."/>
            <person name="Morono Y."/>
            <person name="Uchiyama I."/>
            <person name="Ito T."/>
            <person name="Fujiyama A."/>
            <person name="Inagaki F."/>
            <person name="Takami H."/>
        </authorList>
    </citation>
    <scope>NUCLEOTIDE SEQUENCE</scope>
    <source>
        <strain evidence="8">Expedition CK06-06</strain>
    </source>
</reference>
<dbReference type="Gene3D" id="3.90.550.10">
    <property type="entry name" value="Spore Coat Polysaccharide Biosynthesis Protein SpsA, Chain A"/>
    <property type="match status" value="1"/>
</dbReference>
<gene>
    <name evidence="8" type="ORF">S03H2_34216</name>
</gene>
<evidence type="ECO:0000256" key="2">
    <source>
        <dbReference type="ARBA" id="ARBA00022475"/>
    </source>
</evidence>
<comment type="subcellular location">
    <subcellularLocation>
        <location evidence="1">Cell membrane</location>
    </subcellularLocation>
</comment>
<dbReference type="InterPro" id="IPR029044">
    <property type="entry name" value="Nucleotide-diphossugar_trans"/>
</dbReference>
<dbReference type="GO" id="GO:0005886">
    <property type="term" value="C:plasma membrane"/>
    <property type="evidence" value="ECO:0007669"/>
    <property type="project" value="UniProtKB-SubCell"/>
</dbReference>
<evidence type="ECO:0000256" key="4">
    <source>
        <dbReference type="ARBA" id="ARBA00022679"/>
    </source>
</evidence>
<dbReference type="PANTHER" id="PTHR43646">
    <property type="entry name" value="GLYCOSYLTRANSFERASE"/>
    <property type="match status" value="1"/>
</dbReference>
<keyword evidence="6" id="KW-1133">Transmembrane helix</keyword>
<keyword evidence="3" id="KW-0328">Glycosyltransferase</keyword>
<dbReference type="CDD" id="cd02522">
    <property type="entry name" value="GT_2_like_a"/>
    <property type="match status" value="1"/>
</dbReference>
<keyword evidence="4" id="KW-0808">Transferase</keyword>
<evidence type="ECO:0000256" key="6">
    <source>
        <dbReference type="SAM" id="Phobius"/>
    </source>
</evidence>
<sequence length="233" mass="26676">MNYSIPTEKQISIIVPVYNEEKILSANYSYWYQLSQVTELIFVDGGSTDRSVELAAKLGKLLHGKKGRALQMNLGAYKASGKILLFIHADTRLDPAVFPIVMEKLEEDQLVGGCFSLFLAGQNILYRLIDYLGTIRAKLTRIFYGDQGLFIKKNIFIDLGGFPEVPIMEDVLFSAKMKKKGRTIVLPEKIWISPRRWEQRGIITTISMYLFISSMFYLGFPLAKIRKIYEDLR</sequence>
<dbReference type="GO" id="GO:0016757">
    <property type="term" value="F:glycosyltransferase activity"/>
    <property type="evidence" value="ECO:0007669"/>
    <property type="project" value="UniProtKB-KW"/>
</dbReference>
<dbReference type="NCBIfam" id="TIGR04283">
    <property type="entry name" value="glyco_like_mftF"/>
    <property type="match status" value="1"/>
</dbReference>
<accession>X1G9V0</accession>
<dbReference type="EMBL" id="BARU01020862">
    <property type="protein sequence ID" value="GAH53977.1"/>
    <property type="molecule type" value="Genomic_DNA"/>
</dbReference>
<keyword evidence="5 6" id="KW-0472">Membrane</keyword>
<evidence type="ECO:0000259" key="7">
    <source>
        <dbReference type="Pfam" id="PF00535"/>
    </source>
</evidence>
<dbReference type="PANTHER" id="PTHR43646:SF2">
    <property type="entry name" value="GLYCOSYLTRANSFERASE 2-LIKE DOMAIN-CONTAINING PROTEIN"/>
    <property type="match status" value="1"/>
</dbReference>
<dbReference type="InterPro" id="IPR026461">
    <property type="entry name" value="Trfase_2_rSAM/seldom_assoc"/>
</dbReference>